<name>B5XUJ4_KLEV3</name>
<organism evidence="1 2">
    <name type="scientific">Klebsiella variicola (strain 342)</name>
    <name type="common">Klebsiella pneumoniae</name>
    <dbReference type="NCBI Taxonomy" id="507522"/>
    <lineage>
        <taxon>Bacteria</taxon>
        <taxon>Pseudomonadati</taxon>
        <taxon>Pseudomonadota</taxon>
        <taxon>Gammaproteobacteria</taxon>
        <taxon>Enterobacterales</taxon>
        <taxon>Enterobacteriaceae</taxon>
        <taxon>Klebsiella/Raoultella group</taxon>
        <taxon>Klebsiella</taxon>
        <taxon>Klebsiella pneumoniae complex</taxon>
    </lineage>
</organism>
<protein>
    <submittedName>
        <fullName evidence="1">Uncharacterized protein</fullName>
    </submittedName>
</protein>
<accession>B5XUJ4</accession>
<dbReference type="EMBL" id="CP000964">
    <property type="protein sequence ID" value="ACI07117.1"/>
    <property type="molecule type" value="Genomic_DNA"/>
</dbReference>
<sequence length="50" mass="5665">MAMEIAYDTARSLSDSIQILPSPGETLSYEIKTLSARRFKIKRQSNLTMT</sequence>
<dbReference type="KEGG" id="kpe:KPK_0821"/>
<dbReference type="HOGENOM" id="CLU_3118832_0_0_6"/>
<evidence type="ECO:0000313" key="1">
    <source>
        <dbReference type="EMBL" id="ACI07117.1"/>
    </source>
</evidence>
<dbReference type="Proteomes" id="UP000001734">
    <property type="component" value="Chromosome"/>
</dbReference>
<dbReference type="AlphaFoldDB" id="B5XUJ4"/>
<reference evidence="1 2" key="1">
    <citation type="journal article" date="2008" name="PLoS Genet.">
        <title>Complete genome sequence of the N2-fixing broad host range endophyte Klebsiella pneumoniae 342 and virulence predictions verified in mice.</title>
        <authorList>
            <person name="Fouts D.E."/>
            <person name="Tyler H.L."/>
            <person name="DeBoy R.T."/>
            <person name="Daugherty S."/>
            <person name="Ren Q."/>
            <person name="Badger J.H."/>
            <person name="Durkin A.S."/>
            <person name="Huot H."/>
            <person name="Shrivastava S."/>
            <person name="Kothari S."/>
            <person name="Dodson R.J."/>
            <person name="Mohamoud Y."/>
            <person name="Khouri H."/>
            <person name="Roesch L.F."/>
            <person name="Krogfelt K.A."/>
            <person name="Struve C."/>
            <person name="Triplett E.W."/>
            <person name="Methe B.A."/>
        </authorList>
    </citation>
    <scope>NUCLEOTIDE SEQUENCE [LARGE SCALE GENOMIC DNA]</scope>
    <source>
        <strain evidence="1 2">342</strain>
    </source>
</reference>
<evidence type="ECO:0000313" key="2">
    <source>
        <dbReference type="Proteomes" id="UP000001734"/>
    </source>
</evidence>
<dbReference type="BioCyc" id="KPNE507522:GI0B-821-MONOMER"/>
<gene>
    <name evidence="1" type="ordered locus">KPK_0821</name>
</gene>
<proteinExistence type="predicted"/>